<proteinExistence type="predicted"/>
<dbReference type="EMBL" id="CP044205">
    <property type="protein sequence ID" value="QFY43505.1"/>
    <property type="molecule type" value="Genomic_DNA"/>
</dbReference>
<organism evidence="1 2">
    <name type="scientific">Candidatus Methylospira mobilis</name>
    <dbReference type="NCBI Taxonomy" id="1808979"/>
    <lineage>
        <taxon>Bacteria</taxon>
        <taxon>Pseudomonadati</taxon>
        <taxon>Pseudomonadota</taxon>
        <taxon>Gammaproteobacteria</taxon>
        <taxon>Methylococcales</taxon>
        <taxon>Methylococcaceae</taxon>
        <taxon>Candidatus Methylospira</taxon>
    </lineage>
</organism>
<protein>
    <recommendedName>
        <fullName evidence="3">Lipoprotein</fullName>
    </recommendedName>
</protein>
<evidence type="ECO:0000313" key="2">
    <source>
        <dbReference type="Proteomes" id="UP000325755"/>
    </source>
</evidence>
<dbReference type="AlphaFoldDB" id="A0A5Q0BI00"/>
<dbReference type="OrthoDB" id="5573817at2"/>
<name>A0A5Q0BI00_9GAMM</name>
<evidence type="ECO:0000313" key="1">
    <source>
        <dbReference type="EMBL" id="QFY43505.1"/>
    </source>
</evidence>
<keyword evidence="2" id="KW-1185">Reference proteome</keyword>
<accession>A0A5Q0BI00</accession>
<evidence type="ECO:0008006" key="3">
    <source>
        <dbReference type="Google" id="ProtNLM"/>
    </source>
</evidence>
<dbReference type="RefSeq" id="WP_153249488.1">
    <property type="nucleotide sequence ID" value="NZ_CP044205.1"/>
</dbReference>
<sequence>MNKVSQLHWTRKFIFPVSMAFSLSGCPLNVNLNVATDKPIAVYLVVDKPIKVKLDAGIAVTKLPPVKVDAVAAVTKLPPIKVGVGVQ</sequence>
<dbReference type="Proteomes" id="UP000325755">
    <property type="component" value="Chromosome"/>
</dbReference>
<dbReference type="InParanoid" id="A0A5Q0BI00"/>
<reference evidence="1 2" key="1">
    <citation type="submission" date="2019-09" db="EMBL/GenBank/DDBJ databases">
        <title>Ecophysiology of the spiral-shaped methanotroph Methylospira mobilis as revealed by the complete genome sequence.</title>
        <authorList>
            <person name="Oshkin I.Y."/>
            <person name="Dedysh S.N."/>
            <person name="Miroshnikov K."/>
            <person name="Danilova O.V."/>
            <person name="Hakobyan A."/>
            <person name="Liesack W."/>
        </authorList>
    </citation>
    <scope>NUCLEOTIDE SEQUENCE [LARGE SCALE GENOMIC DNA]</scope>
    <source>
        <strain evidence="1 2">Shm1</strain>
    </source>
</reference>
<dbReference type="KEGG" id="mmob:F6R98_13480"/>
<dbReference type="PROSITE" id="PS51257">
    <property type="entry name" value="PROKAR_LIPOPROTEIN"/>
    <property type="match status" value="1"/>
</dbReference>
<gene>
    <name evidence="1" type="ORF">F6R98_13480</name>
</gene>